<accession>A0A6M1S9N4</accession>
<dbReference type="RefSeq" id="WP_164532959.1">
    <property type="nucleotide sequence ID" value="NZ_JAALFG010000001.1"/>
</dbReference>
<dbReference type="Pfam" id="PF01926">
    <property type="entry name" value="MMR_HSR1"/>
    <property type="match status" value="1"/>
</dbReference>
<protein>
    <recommendedName>
        <fullName evidence="8">tRNA modification GTPase MnmE</fullName>
        <ecNumber evidence="8">3.6.-.-</ecNumber>
    </recommendedName>
</protein>
<dbReference type="NCBIfam" id="NF003661">
    <property type="entry name" value="PRK05291.1-3"/>
    <property type="match status" value="1"/>
</dbReference>
<feature type="binding site" evidence="8">
    <location>
        <position position="117"/>
    </location>
    <ligand>
        <name>(6S)-5-formyl-5,6,7,8-tetrahydrofolate</name>
        <dbReference type="ChEBI" id="CHEBI:57457"/>
    </ligand>
</feature>
<feature type="domain" description="GTP-binding protein TrmE N-terminal" evidence="11">
    <location>
        <begin position="6"/>
        <end position="117"/>
    </location>
</feature>
<dbReference type="SUPFAM" id="SSF52540">
    <property type="entry name" value="P-loop containing nucleoside triphosphate hydrolases"/>
    <property type="match status" value="1"/>
</dbReference>
<feature type="binding site" evidence="8">
    <location>
        <position position="249"/>
    </location>
    <ligand>
        <name>Mg(2+)</name>
        <dbReference type="ChEBI" id="CHEBI:18420"/>
    </ligand>
</feature>
<feature type="binding site" evidence="8">
    <location>
        <position position="228"/>
    </location>
    <ligand>
        <name>Mg(2+)</name>
        <dbReference type="ChEBI" id="CHEBI:18420"/>
    </ligand>
</feature>
<name>A0A6M1S9N4_9HYPH</name>
<comment type="subcellular location">
    <subcellularLocation>
        <location evidence="8">Cytoplasm</location>
    </subcellularLocation>
</comment>
<dbReference type="InterPro" id="IPR005225">
    <property type="entry name" value="Small_GTP-bd"/>
</dbReference>
<dbReference type="InterPro" id="IPR027368">
    <property type="entry name" value="MnmE_dom2"/>
</dbReference>
<dbReference type="PANTHER" id="PTHR42714">
    <property type="entry name" value="TRNA MODIFICATION GTPASE GTPBP3"/>
    <property type="match status" value="1"/>
</dbReference>
<dbReference type="CDD" id="cd14858">
    <property type="entry name" value="TrmE_N"/>
    <property type="match status" value="1"/>
</dbReference>
<feature type="binding site" evidence="8">
    <location>
        <begin position="224"/>
        <end position="229"/>
    </location>
    <ligand>
        <name>GTP</name>
        <dbReference type="ChEBI" id="CHEBI:37565"/>
    </ligand>
</feature>
<dbReference type="Gene3D" id="3.30.1360.120">
    <property type="entry name" value="Probable tRNA modification gtpase trme, domain 1"/>
    <property type="match status" value="1"/>
</dbReference>
<dbReference type="NCBIfam" id="TIGR00231">
    <property type="entry name" value="small_GTP"/>
    <property type="match status" value="1"/>
</dbReference>
<evidence type="ECO:0000256" key="5">
    <source>
        <dbReference type="ARBA" id="ARBA00022842"/>
    </source>
</evidence>
<dbReference type="InterPro" id="IPR027417">
    <property type="entry name" value="P-loop_NTPase"/>
</dbReference>
<evidence type="ECO:0000256" key="2">
    <source>
        <dbReference type="ARBA" id="ARBA00022694"/>
    </source>
</evidence>
<proteinExistence type="inferred from homology"/>
<dbReference type="CDD" id="cd04164">
    <property type="entry name" value="trmE"/>
    <property type="match status" value="1"/>
</dbReference>
<dbReference type="InterPro" id="IPR006073">
    <property type="entry name" value="GTP-bd"/>
</dbReference>
<evidence type="ECO:0000256" key="8">
    <source>
        <dbReference type="HAMAP-Rule" id="MF_00379"/>
    </source>
</evidence>
<evidence type="ECO:0000259" key="10">
    <source>
        <dbReference type="Pfam" id="PF01926"/>
    </source>
</evidence>
<gene>
    <name evidence="8 13" type="primary">mnmE</name>
    <name evidence="8" type="synonym">trmE</name>
    <name evidence="13" type="ORF">G5575_02550</name>
</gene>
<dbReference type="GO" id="GO:0030488">
    <property type="term" value="P:tRNA methylation"/>
    <property type="evidence" value="ECO:0007669"/>
    <property type="project" value="TreeGrafter"/>
</dbReference>
<comment type="cofactor">
    <cofactor evidence="8">
        <name>K(+)</name>
        <dbReference type="ChEBI" id="CHEBI:29103"/>
    </cofactor>
    <text evidence="8">Binds 1 potassium ion per subunit.</text>
</comment>
<dbReference type="InterPro" id="IPR025867">
    <property type="entry name" value="MnmE_helical"/>
</dbReference>
<evidence type="ECO:0000256" key="3">
    <source>
        <dbReference type="ARBA" id="ARBA00022741"/>
    </source>
</evidence>
<comment type="subunit">
    <text evidence="8">Homodimer. Heterotetramer of two MnmE and two MnmG subunits.</text>
</comment>
<dbReference type="InterPro" id="IPR027266">
    <property type="entry name" value="TrmE/GcvT-like"/>
</dbReference>
<dbReference type="InterPro" id="IPR031168">
    <property type="entry name" value="G_TrmE"/>
</dbReference>
<keyword evidence="14" id="KW-1185">Reference proteome</keyword>
<evidence type="ECO:0000259" key="12">
    <source>
        <dbReference type="Pfam" id="PF12631"/>
    </source>
</evidence>
<keyword evidence="2 8" id="KW-0819">tRNA processing</keyword>
<dbReference type="PRINTS" id="PR00326">
    <property type="entry name" value="GTP1OBG"/>
</dbReference>
<feature type="binding site" evidence="8">
    <location>
        <position position="78"/>
    </location>
    <ligand>
        <name>(6S)-5-formyl-5,6,7,8-tetrahydrofolate</name>
        <dbReference type="ChEBI" id="CHEBI:57457"/>
    </ligand>
</feature>
<reference evidence="13 14" key="2">
    <citation type="submission" date="2020-03" db="EMBL/GenBank/DDBJ databases">
        <title>Devosia chinhatensis sp. nov., isolated from a hexachlorocyclohexane (HCH) dump site in India.</title>
        <authorList>
            <person name="Kumar M."/>
            <person name="Lal R."/>
        </authorList>
    </citation>
    <scope>NUCLEOTIDE SEQUENCE [LARGE SCALE GENOMIC DNA]</scope>
    <source>
        <strain evidence="13 14">H239</strain>
    </source>
</reference>
<comment type="caution">
    <text evidence="8">Lacks conserved residue(s) required for the propagation of feature annotation.</text>
</comment>
<feature type="binding site" evidence="8">
    <location>
        <position position="23"/>
    </location>
    <ligand>
        <name>(6S)-5-formyl-5,6,7,8-tetrahydrofolate</name>
        <dbReference type="ChEBI" id="CHEBI:57457"/>
    </ligand>
</feature>
<dbReference type="Proteomes" id="UP000474802">
    <property type="component" value="Unassembled WGS sequence"/>
</dbReference>
<keyword evidence="7 8" id="KW-0342">GTP-binding</keyword>
<dbReference type="Pfam" id="PF12631">
    <property type="entry name" value="MnmE_helical"/>
    <property type="match status" value="1"/>
</dbReference>
<dbReference type="InterPro" id="IPR018948">
    <property type="entry name" value="GTP-bd_TrmE_N"/>
</dbReference>
<organism evidence="13 14">
    <name type="scientific">Devosia aurantiaca</name>
    <dbReference type="NCBI Taxonomy" id="2714858"/>
    <lineage>
        <taxon>Bacteria</taxon>
        <taxon>Pseudomonadati</taxon>
        <taxon>Pseudomonadota</taxon>
        <taxon>Alphaproteobacteria</taxon>
        <taxon>Hyphomicrobiales</taxon>
        <taxon>Devosiaceae</taxon>
        <taxon>Devosia</taxon>
    </lineage>
</organism>
<feature type="binding site" evidence="8">
    <location>
        <position position="430"/>
    </location>
    <ligand>
        <name>(6S)-5-formyl-5,6,7,8-tetrahydrofolate</name>
        <dbReference type="ChEBI" id="CHEBI:57457"/>
    </ligand>
</feature>
<dbReference type="GO" id="GO:0003924">
    <property type="term" value="F:GTPase activity"/>
    <property type="evidence" value="ECO:0007669"/>
    <property type="project" value="UniProtKB-UniRule"/>
</dbReference>
<keyword evidence="4 8" id="KW-0378">Hydrolase</keyword>
<dbReference type="EMBL" id="JAALFG010000001">
    <property type="protein sequence ID" value="NGP16719.1"/>
    <property type="molecule type" value="Genomic_DNA"/>
</dbReference>
<evidence type="ECO:0000256" key="4">
    <source>
        <dbReference type="ARBA" id="ARBA00022801"/>
    </source>
</evidence>
<evidence type="ECO:0000256" key="1">
    <source>
        <dbReference type="ARBA" id="ARBA00011043"/>
    </source>
</evidence>
<dbReference type="PANTHER" id="PTHR42714:SF2">
    <property type="entry name" value="TRNA MODIFICATION GTPASE GTPBP3, MITOCHONDRIAL"/>
    <property type="match status" value="1"/>
</dbReference>
<feature type="binding site" evidence="8">
    <location>
        <begin position="243"/>
        <end position="249"/>
    </location>
    <ligand>
        <name>GTP</name>
        <dbReference type="ChEBI" id="CHEBI:37565"/>
    </ligand>
</feature>
<dbReference type="HAMAP" id="MF_00379">
    <property type="entry name" value="GTPase_MnmE"/>
    <property type="match status" value="1"/>
</dbReference>
<dbReference type="GO" id="GO:0005737">
    <property type="term" value="C:cytoplasm"/>
    <property type="evidence" value="ECO:0007669"/>
    <property type="project" value="UniProtKB-SubCell"/>
</dbReference>
<reference evidence="13 14" key="1">
    <citation type="submission" date="2020-02" db="EMBL/GenBank/DDBJ databases">
        <authorList>
            <person name="Khan S.A."/>
            <person name="Jeon C.O."/>
            <person name="Chun B.H."/>
        </authorList>
    </citation>
    <scope>NUCLEOTIDE SEQUENCE [LARGE SCALE GENOMIC DNA]</scope>
    <source>
        <strain evidence="13 14">H239</strain>
    </source>
</reference>
<keyword evidence="3 8" id="KW-0547">Nucleotide-binding</keyword>
<dbReference type="Pfam" id="PF10396">
    <property type="entry name" value="TrmE_N"/>
    <property type="match status" value="1"/>
</dbReference>
<keyword evidence="5 8" id="KW-0460">Magnesium</keyword>
<dbReference type="Gene3D" id="3.40.50.300">
    <property type="entry name" value="P-loop containing nucleotide triphosphate hydrolases"/>
    <property type="match status" value="1"/>
</dbReference>
<dbReference type="InterPro" id="IPR004520">
    <property type="entry name" value="GTPase_MnmE"/>
</dbReference>
<evidence type="ECO:0000313" key="13">
    <source>
        <dbReference type="EMBL" id="NGP16719.1"/>
    </source>
</evidence>
<keyword evidence="8" id="KW-0963">Cytoplasm</keyword>
<comment type="similarity">
    <text evidence="1 8 9">Belongs to the TRAFAC class TrmE-Era-EngA-EngB-Septin-like GTPase superfamily. TrmE GTPase family.</text>
</comment>
<evidence type="ECO:0000256" key="9">
    <source>
        <dbReference type="RuleBase" id="RU003313"/>
    </source>
</evidence>
<dbReference type="EC" id="3.6.-.-" evidence="8"/>
<comment type="function">
    <text evidence="8">Exhibits a very high intrinsic GTPase hydrolysis rate. Involved in the addition of a carboxymethylaminomethyl (cmnm) group at the wobble position (U34) of certain tRNAs, forming tRNA-cmnm(5)s(2)U34.</text>
</comment>
<dbReference type="GO" id="GO:0002098">
    <property type="term" value="P:tRNA wobble uridine modification"/>
    <property type="evidence" value="ECO:0007669"/>
    <property type="project" value="TreeGrafter"/>
</dbReference>
<comment type="caution">
    <text evidence="13">The sequence shown here is derived from an EMBL/GenBank/DDBJ whole genome shotgun (WGS) entry which is preliminary data.</text>
</comment>
<dbReference type="Gene3D" id="1.20.120.430">
    <property type="entry name" value="tRNA modification GTPase MnmE domain 2"/>
    <property type="match status" value="1"/>
</dbReference>
<dbReference type="GO" id="GO:0046872">
    <property type="term" value="F:metal ion binding"/>
    <property type="evidence" value="ECO:0007669"/>
    <property type="project" value="UniProtKB-KW"/>
</dbReference>
<evidence type="ECO:0000256" key="6">
    <source>
        <dbReference type="ARBA" id="ARBA00022958"/>
    </source>
</evidence>
<evidence type="ECO:0000259" key="11">
    <source>
        <dbReference type="Pfam" id="PF10396"/>
    </source>
</evidence>
<dbReference type="NCBIfam" id="TIGR00450">
    <property type="entry name" value="mnmE_trmE_thdF"/>
    <property type="match status" value="1"/>
</dbReference>
<evidence type="ECO:0000313" key="14">
    <source>
        <dbReference type="Proteomes" id="UP000474802"/>
    </source>
</evidence>
<feature type="domain" description="G" evidence="10">
    <location>
        <begin position="216"/>
        <end position="303"/>
    </location>
</feature>
<evidence type="ECO:0000256" key="7">
    <source>
        <dbReference type="ARBA" id="ARBA00023134"/>
    </source>
</evidence>
<keyword evidence="6 8" id="KW-0630">Potassium</keyword>
<dbReference type="FunFam" id="3.30.1360.120:FF:000007">
    <property type="entry name" value="tRNA modification GTPase GTPBP3, mitochondrial"/>
    <property type="match status" value="1"/>
</dbReference>
<keyword evidence="8" id="KW-0479">Metal-binding</keyword>
<feature type="domain" description="MnmE helical" evidence="12">
    <location>
        <begin position="120"/>
        <end position="427"/>
    </location>
</feature>
<dbReference type="AlphaFoldDB" id="A0A6M1S9N4"/>
<dbReference type="SUPFAM" id="SSF116878">
    <property type="entry name" value="TrmE connector domain"/>
    <property type="match status" value="1"/>
</dbReference>
<dbReference type="GO" id="GO:0005525">
    <property type="term" value="F:GTP binding"/>
    <property type="evidence" value="ECO:0007669"/>
    <property type="project" value="UniProtKB-UniRule"/>
</dbReference>
<sequence>MQASDTIMALSSGALPAGVAVIRLSGPKVRAAVEFISGKLPSPRTMALRHIGSAQRLDHGLVVFFPAPHSFTGEDCAELHVHGSAATVKAVLAELHEHGLRLAEAGEFTRRAFENGKLDLLEVEGLGDLINADTEGQRAQALARYDGQLTRKVEQWHDLLLDLRAEIEARLDFSDEGDVGDDLPPSWHAQLTQLENELGSALASVNSGRIVREGIRVALAGAPNAGKSSLLNALAKSDIAIVSDEAGTTRDVREVPLDIGGQLFIILDLAGLRDTDSRAEAEGVRRAEASIASADIVLWLVAPDVEDVPRPTINGHLLVASTKADLQTASTEDLAISVQSGQGLDALLKRLRDLGQHMVGSEPSLISHERDRLALSDAINRLSEVQRSLQDWELAAESLRGASAALERLIGRMDAEKVLDRLFSSFCIGK</sequence>